<proteinExistence type="predicted"/>
<sequence length="259" mass="28635">MVLRIYTSFTFRCILLCLSILWLSSCSKKDKSSTEDPPVLYSRLTLNFSHVMNGSPLVRSSSTYINPSGESFVISRFRYYLSNFSLVNDAGKTVILPPAYFLIDDATDSTKRISLDSIPQGNYTALRFMIGVDSARNNSGVQSGALAPENGMFWTWNSGYIMAQMEGYADAVASPTHQFQFHVGGFKGPYNVLKIVSLPVKLGINPTMSVVPQLNIVADAAKWFTPDTVSFKQAAVIMAEGTNALRIANNYQQMFSIKN</sequence>
<dbReference type="Pfam" id="PF20243">
    <property type="entry name" value="MbnP"/>
    <property type="match status" value="1"/>
</dbReference>
<dbReference type="AlphaFoldDB" id="A0A365Y161"/>
<feature type="domain" description="Copper-binding protein MbnP-like" evidence="1">
    <location>
        <begin position="42"/>
        <end position="238"/>
    </location>
</feature>
<protein>
    <recommendedName>
        <fullName evidence="1">Copper-binding protein MbnP-like domain-containing protein</fullName>
    </recommendedName>
</protein>
<name>A0A365Y161_9BACT</name>
<evidence type="ECO:0000259" key="1">
    <source>
        <dbReference type="Pfam" id="PF20243"/>
    </source>
</evidence>
<organism evidence="2 3">
    <name type="scientific">Chitinophaga flava</name>
    <dbReference type="NCBI Taxonomy" id="2259036"/>
    <lineage>
        <taxon>Bacteria</taxon>
        <taxon>Pseudomonadati</taxon>
        <taxon>Bacteroidota</taxon>
        <taxon>Chitinophagia</taxon>
        <taxon>Chitinophagales</taxon>
        <taxon>Chitinophagaceae</taxon>
        <taxon>Chitinophaga</taxon>
    </lineage>
</organism>
<dbReference type="InterPro" id="IPR046863">
    <property type="entry name" value="MbnP-like_dom"/>
</dbReference>
<dbReference type="OrthoDB" id="1422031at2"/>
<dbReference type="PROSITE" id="PS51257">
    <property type="entry name" value="PROKAR_LIPOPROTEIN"/>
    <property type="match status" value="1"/>
</dbReference>
<accession>A0A365Y161</accession>
<keyword evidence="3" id="KW-1185">Reference proteome</keyword>
<dbReference type="RefSeq" id="WP_113614838.1">
    <property type="nucleotide sequence ID" value="NZ_QFFJ01000001.1"/>
</dbReference>
<evidence type="ECO:0000313" key="3">
    <source>
        <dbReference type="Proteomes" id="UP000253410"/>
    </source>
</evidence>
<gene>
    <name evidence="2" type="ORF">DF182_06490</name>
</gene>
<dbReference type="Proteomes" id="UP000253410">
    <property type="component" value="Unassembled WGS sequence"/>
</dbReference>
<reference evidence="2 3" key="1">
    <citation type="submission" date="2018-05" db="EMBL/GenBank/DDBJ databases">
        <title>Chitinophaga sp. K3CV102501T nov., isolated from isolated from a monsoon evergreen broad-leaved forest soil.</title>
        <authorList>
            <person name="Lv Y."/>
        </authorList>
    </citation>
    <scope>NUCLEOTIDE SEQUENCE [LARGE SCALE GENOMIC DNA]</scope>
    <source>
        <strain evidence="2 3">GDMCC 1.1325</strain>
    </source>
</reference>
<comment type="caution">
    <text evidence="2">The sequence shown here is derived from an EMBL/GenBank/DDBJ whole genome shotgun (WGS) entry which is preliminary data.</text>
</comment>
<evidence type="ECO:0000313" key="2">
    <source>
        <dbReference type="EMBL" id="RBL92240.1"/>
    </source>
</evidence>
<dbReference type="EMBL" id="QFFJ01000001">
    <property type="protein sequence ID" value="RBL92240.1"/>
    <property type="molecule type" value="Genomic_DNA"/>
</dbReference>